<reference evidence="1 2" key="1">
    <citation type="journal article" date="2016" name="Front. Microbiol.">
        <title>Single-Cell (Meta-)Genomics of a Dimorphic Candidatus Thiomargarita nelsonii Reveals Genomic Plasticity.</title>
        <authorList>
            <person name="Flood B.E."/>
            <person name="Fliss P."/>
            <person name="Jones D.S."/>
            <person name="Dick G.J."/>
            <person name="Jain S."/>
            <person name="Kaster A.K."/>
            <person name="Winkel M."/>
            <person name="Mussmann M."/>
            <person name="Bailey J."/>
        </authorList>
    </citation>
    <scope>NUCLEOTIDE SEQUENCE [LARGE SCALE GENOMIC DNA]</scope>
    <source>
        <strain evidence="1">Hydrate Ridge</strain>
    </source>
</reference>
<keyword evidence="2" id="KW-1185">Reference proteome</keyword>
<evidence type="ECO:0000313" key="1">
    <source>
        <dbReference type="EMBL" id="TGO02722.1"/>
    </source>
</evidence>
<comment type="caution">
    <text evidence="1">The sequence shown here is derived from an EMBL/GenBank/DDBJ whole genome shotgun (WGS) entry which is preliminary data.</text>
</comment>
<dbReference type="InterPro" id="IPR013783">
    <property type="entry name" value="Ig-like_fold"/>
</dbReference>
<evidence type="ECO:0008006" key="3">
    <source>
        <dbReference type="Google" id="ProtNLM"/>
    </source>
</evidence>
<evidence type="ECO:0000313" key="2">
    <source>
        <dbReference type="Proteomes" id="UP000030428"/>
    </source>
</evidence>
<dbReference type="EMBL" id="JSZA02000085">
    <property type="protein sequence ID" value="TGO02722.1"/>
    <property type="molecule type" value="Genomic_DNA"/>
</dbReference>
<dbReference type="Proteomes" id="UP000030428">
    <property type="component" value="Unassembled WGS sequence"/>
</dbReference>
<accession>A0A4E0R0D6</accession>
<name>A0A4E0R0D6_9GAMM</name>
<protein>
    <recommendedName>
        <fullName evidence="3">Bacterial Ig-like domain-containing protein</fullName>
    </recommendedName>
</protein>
<dbReference type="AlphaFoldDB" id="A0A4E0R0D6"/>
<sequence>MLQQLIAPNRAIISSTGDDLAYFDRTNKQGYSRFLAKGLLKGMSFYEAFGYARDKQENLVKSLSIGQDQIPQWYDGSDDGQWLRNLFINGRFVTADISLTVQALTTSTTLSVGQSLPLSAKVNQDNVKRVWAIIKPPKVQLVMDSYGTPILAFPHLNLFSSDQEKVWRTDWDEAVYNGDYEITFYAEDKQGNISASEPITVEVNGGVDSPSMSSVEIKLAKDRYLRGEPFQARLIEELAWGYDLYAAVLLPDGNFFALRNTNQLAGVNEPKKWIGERTFHTPVSEENVFARKNIFL</sequence>
<gene>
    <name evidence="1" type="ORF">PN36_20055</name>
</gene>
<proteinExistence type="predicted"/>
<dbReference type="Gene3D" id="2.60.40.10">
    <property type="entry name" value="Immunoglobulins"/>
    <property type="match status" value="1"/>
</dbReference>
<organism evidence="1 2">
    <name type="scientific">Candidatus Thiomargarita nelsonii</name>
    <dbReference type="NCBI Taxonomy" id="1003181"/>
    <lineage>
        <taxon>Bacteria</taxon>
        <taxon>Pseudomonadati</taxon>
        <taxon>Pseudomonadota</taxon>
        <taxon>Gammaproteobacteria</taxon>
        <taxon>Thiotrichales</taxon>
        <taxon>Thiotrichaceae</taxon>
        <taxon>Thiomargarita</taxon>
    </lineage>
</organism>